<name>A0A5N3QV73_9VIBR</name>
<reference evidence="3 4" key="1">
    <citation type="submission" date="2019-09" db="EMBL/GenBank/DDBJ databases">
        <title>Whole genome sequence of Vibrio fortis.</title>
        <authorList>
            <person name="Das S.K."/>
        </authorList>
    </citation>
    <scope>NUCLEOTIDE SEQUENCE [LARGE SCALE GENOMIC DNA]</scope>
    <source>
        <strain evidence="3 4">AN60</strain>
    </source>
</reference>
<keyword evidence="3" id="KW-0378">Hydrolase</keyword>
<evidence type="ECO:0000313" key="3">
    <source>
        <dbReference type="EMBL" id="KAB0285561.1"/>
    </source>
</evidence>
<dbReference type="SUPFAM" id="SSF53474">
    <property type="entry name" value="alpha/beta-Hydrolases"/>
    <property type="match status" value="1"/>
</dbReference>
<dbReference type="EMBL" id="VWSE01000010">
    <property type="protein sequence ID" value="KAB0285561.1"/>
    <property type="molecule type" value="Genomic_DNA"/>
</dbReference>
<dbReference type="PANTHER" id="PTHR37946:SF1">
    <property type="entry name" value="SLL1969 PROTEIN"/>
    <property type="match status" value="1"/>
</dbReference>
<evidence type="ECO:0000313" key="4">
    <source>
        <dbReference type="Proteomes" id="UP000326789"/>
    </source>
</evidence>
<keyword evidence="1" id="KW-0732">Signal</keyword>
<feature type="domain" description="AB hydrolase-1" evidence="2">
    <location>
        <begin position="35"/>
        <end position="147"/>
    </location>
</feature>
<dbReference type="Gene3D" id="3.40.50.1820">
    <property type="entry name" value="alpha/beta hydrolase"/>
    <property type="match status" value="1"/>
</dbReference>
<dbReference type="AlphaFoldDB" id="A0A5N3QV73"/>
<protein>
    <submittedName>
        <fullName evidence="3">Alpha/beta fold hydrolase</fullName>
    </submittedName>
</protein>
<dbReference type="InterPro" id="IPR000073">
    <property type="entry name" value="AB_hydrolase_1"/>
</dbReference>
<proteinExistence type="predicted"/>
<dbReference type="PANTHER" id="PTHR37946">
    <property type="entry name" value="SLL1969 PROTEIN"/>
    <property type="match status" value="1"/>
</dbReference>
<feature type="chain" id="PRO_5024368127" evidence="1">
    <location>
        <begin position="29"/>
        <end position="244"/>
    </location>
</feature>
<comment type="caution">
    <text evidence="3">The sequence shown here is derived from an EMBL/GenBank/DDBJ whole genome shotgun (WGS) entry which is preliminary data.</text>
</comment>
<dbReference type="GO" id="GO:0016787">
    <property type="term" value="F:hydrolase activity"/>
    <property type="evidence" value="ECO:0007669"/>
    <property type="project" value="UniProtKB-KW"/>
</dbReference>
<accession>A0A5N3QV73</accession>
<dbReference type="InterPro" id="IPR029058">
    <property type="entry name" value="AB_hydrolase_fold"/>
</dbReference>
<organism evidence="3 4">
    <name type="scientific">Vibrio fortis</name>
    <dbReference type="NCBI Taxonomy" id="212667"/>
    <lineage>
        <taxon>Bacteria</taxon>
        <taxon>Pseudomonadati</taxon>
        <taxon>Pseudomonadota</taxon>
        <taxon>Gammaproteobacteria</taxon>
        <taxon>Vibrionales</taxon>
        <taxon>Vibrionaceae</taxon>
        <taxon>Vibrio</taxon>
    </lineage>
</organism>
<gene>
    <name evidence="3" type="ORF">F2P58_23955</name>
</gene>
<dbReference type="Proteomes" id="UP000326789">
    <property type="component" value="Unassembled WGS sequence"/>
</dbReference>
<dbReference type="PROSITE" id="PS51257">
    <property type="entry name" value="PROKAR_LIPOPROTEIN"/>
    <property type="match status" value="1"/>
</dbReference>
<evidence type="ECO:0000259" key="2">
    <source>
        <dbReference type="Pfam" id="PF00561"/>
    </source>
</evidence>
<sequence>MTMSTMRYLILSAAILMTACSTPPISYSNNEESDLVVIIHGLTRSGRSMSELNQGLLDAGYQTCVLDYSSVGVSMNELIADTDKQIHQCTEEAKVVHLVGHSLGGLLIRYHLQADDSLEQEGRLGRVIMIGTPNHGSEVADHYSEKFWAIWFGEVPKSLTTNETGIAQNLNEPNYPVGVIAGTKTYRWTRENFDKANDGLVSVDSAKISTMDAYWEVNLPHHQLRSDPKVIQQVVHYLKTGEFE</sequence>
<feature type="signal peptide" evidence="1">
    <location>
        <begin position="1"/>
        <end position="28"/>
    </location>
</feature>
<dbReference type="Pfam" id="PF00561">
    <property type="entry name" value="Abhydrolase_1"/>
    <property type="match status" value="1"/>
</dbReference>
<evidence type="ECO:0000256" key="1">
    <source>
        <dbReference type="SAM" id="SignalP"/>
    </source>
</evidence>
<dbReference type="RefSeq" id="WP_150873259.1">
    <property type="nucleotide sequence ID" value="NZ_VWSE01000010.1"/>
</dbReference>